<dbReference type="AlphaFoldDB" id="A0AAN6W038"/>
<proteinExistence type="predicted"/>
<protein>
    <submittedName>
        <fullName evidence="1">Uncharacterized protein</fullName>
    </submittedName>
</protein>
<accession>A0AAN6W038</accession>
<reference evidence="1" key="2">
    <citation type="submission" date="2023-05" db="EMBL/GenBank/DDBJ databases">
        <authorList>
            <consortium name="Lawrence Berkeley National Laboratory"/>
            <person name="Steindorff A."/>
            <person name="Hensen N."/>
            <person name="Bonometti L."/>
            <person name="Westerberg I."/>
            <person name="Brannstrom I.O."/>
            <person name="Guillou S."/>
            <person name="Cros-Aarteil S."/>
            <person name="Calhoun S."/>
            <person name="Haridas S."/>
            <person name="Kuo A."/>
            <person name="Mondo S."/>
            <person name="Pangilinan J."/>
            <person name="Riley R."/>
            <person name="Labutti K."/>
            <person name="Andreopoulos B."/>
            <person name="Lipzen A."/>
            <person name="Chen C."/>
            <person name="Yanf M."/>
            <person name="Daum C."/>
            <person name="Ng V."/>
            <person name="Clum A."/>
            <person name="Ohm R."/>
            <person name="Martin F."/>
            <person name="Silar P."/>
            <person name="Natvig D."/>
            <person name="Lalanne C."/>
            <person name="Gautier V."/>
            <person name="Ament-Velasquez S.L."/>
            <person name="Kruys A."/>
            <person name="Hutchinson M.I."/>
            <person name="Powell A.J."/>
            <person name="Barry K."/>
            <person name="Miller A.N."/>
            <person name="Grigoriev I.V."/>
            <person name="Debuchy R."/>
            <person name="Gladieux P."/>
            <person name="Thoren M.H."/>
            <person name="Johannesson H."/>
        </authorList>
    </citation>
    <scope>NUCLEOTIDE SEQUENCE</scope>
    <source>
        <strain evidence="1">CBS 892.96</strain>
    </source>
</reference>
<keyword evidence="2" id="KW-1185">Reference proteome</keyword>
<dbReference type="Proteomes" id="UP001302321">
    <property type="component" value="Unassembled WGS sequence"/>
</dbReference>
<dbReference type="EMBL" id="MU866379">
    <property type="protein sequence ID" value="KAK4172964.1"/>
    <property type="molecule type" value="Genomic_DNA"/>
</dbReference>
<evidence type="ECO:0000313" key="1">
    <source>
        <dbReference type="EMBL" id="KAK4172964.1"/>
    </source>
</evidence>
<reference evidence="1" key="1">
    <citation type="journal article" date="2023" name="Mol. Phylogenet. Evol.">
        <title>Genome-scale phylogeny and comparative genomics of the fungal order Sordariales.</title>
        <authorList>
            <person name="Hensen N."/>
            <person name="Bonometti L."/>
            <person name="Westerberg I."/>
            <person name="Brannstrom I.O."/>
            <person name="Guillou S."/>
            <person name="Cros-Aarteil S."/>
            <person name="Calhoun S."/>
            <person name="Haridas S."/>
            <person name="Kuo A."/>
            <person name="Mondo S."/>
            <person name="Pangilinan J."/>
            <person name="Riley R."/>
            <person name="LaButti K."/>
            <person name="Andreopoulos B."/>
            <person name="Lipzen A."/>
            <person name="Chen C."/>
            <person name="Yan M."/>
            <person name="Daum C."/>
            <person name="Ng V."/>
            <person name="Clum A."/>
            <person name="Steindorff A."/>
            <person name="Ohm R.A."/>
            <person name="Martin F."/>
            <person name="Silar P."/>
            <person name="Natvig D.O."/>
            <person name="Lalanne C."/>
            <person name="Gautier V."/>
            <person name="Ament-Velasquez S.L."/>
            <person name="Kruys A."/>
            <person name="Hutchinson M.I."/>
            <person name="Powell A.J."/>
            <person name="Barry K."/>
            <person name="Miller A.N."/>
            <person name="Grigoriev I.V."/>
            <person name="Debuchy R."/>
            <person name="Gladieux P."/>
            <person name="Hiltunen Thoren M."/>
            <person name="Johannesson H."/>
        </authorList>
    </citation>
    <scope>NUCLEOTIDE SEQUENCE</scope>
    <source>
        <strain evidence="1">CBS 892.96</strain>
    </source>
</reference>
<sequence>MRDIKCFEAKLDGLTKYMAAGVEWRLLSCEDRVGNKWAEQANPWLILAQEREKTVWQRFYQKFTGRVYIGELTLLLSVIPELTSHLESLI</sequence>
<organism evidence="1 2">
    <name type="scientific">Triangularia setosa</name>
    <dbReference type="NCBI Taxonomy" id="2587417"/>
    <lineage>
        <taxon>Eukaryota</taxon>
        <taxon>Fungi</taxon>
        <taxon>Dikarya</taxon>
        <taxon>Ascomycota</taxon>
        <taxon>Pezizomycotina</taxon>
        <taxon>Sordariomycetes</taxon>
        <taxon>Sordariomycetidae</taxon>
        <taxon>Sordariales</taxon>
        <taxon>Podosporaceae</taxon>
        <taxon>Triangularia</taxon>
    </lineage>
</organism>
<comment type="caution">
    <text evidence="1">The sequence shown here is derived from an EMBL/GenBank/DDBJ whole genome shotgun (WGS) entry which is preliminary data.</text>
</comment>
<name>A0AAN6W038_9PEZI</name>
<gene>
    <name evidence="1" type="ORF">QBC36DRAFT_336802</name>
</gene>
<evidence type="ECO:0000313" key="2">
    <source>
        <dbReference type="Proteomes" id="UP001302321"/>
    </source>
</evidence>